<dbReference type="InterPro" id="IPR011705">
    <property type="entry name" value="BACK"/>
</dbReference>
<name>A0A2T7NQF9_POMCA</name>
<dbReference type="EMBL" id="PZQS01000010">
    <property type="protein sequence ID" value="PVD23409.1"/>
    <property type="molecule type" value="Genomic_DNA"/>
</dbReference>
<feature type="domain" description="BACK" evidence="3">
    <location>
        <begin position="76"/>
        <end position="178"/>
    </location>
</feature>
<sequence length="517" mass="57439">MFTSGMRESVNDRIQLSGLSSATFRDVLTFYYNGDDSVITHDTVEELLHASGLLQLTCLQTRCEAYYANHFVPENAIGIWKLATCHGCMQLQQLSKKFILNNFTAVSQEAEFLTLEADMLVELLNDSDLKISSEDIVCLAAIKWIKHDLTGRSQHLEVIVSSLCLNLLSPNCFSNLVAFAKFTCASCSSLLQDCLERCHLSRLQQGTSEVTSGRCCRNYEEMLVVLGVHKATKMLPSVHAYSFYLCQWFKLDPLPFDPGVGYATCVKDSTIYISGISLRKGYMLKYDGNDNYWIEVSEMPDQRRYHEMVVLDNFVYAVGGCNKRDGAFSVINRYSIAEDCWKSVGHLQMGVYSASATAIGDIIFVFGGRAHGSIRRHEIQAYNTNTNVATVISSFASPVTESRALSVGCEAFVALTNGTVLKVSEDGNIYSHATIANFDRYNFGFVKKMNSIMVVGGETRYPSGCGSGHFVDLIQIDLDSGKTFVMKDHMFASASAVCCCMVILHRTAFPKMIQPHL</sequence>
<dbReference type="Pfam" id="PF01344">
    <property type="entry name" value="Kelch_1"/>
    <property type="match status" value="1"/>
</dbReference>
<dbReference type="InterPro" id="IPR006652">
    <property type="entry name" value="Kelch_1"/>
</dbReference>
<dbReference type="Pfam" id="PF07707">
    <property type="entry name" value="BACK"/>
    <property type="match status" value="1"/>
</dbReference>
<evidence type="ECO:0000313" key="5">
    <source>
        <dbReference type="Proteomes" id="UP000245119"/>
    </source>
</evidence>
<keyword evidence="5" id="KW-1185">Reference proteome</keyword>
<evidence type="ECO:0000256" key="1">
    <source>
        <dbReference type="ARBA" id="ARBA00022441"/>
    </source>
</evidence>
<dbReference type="Proteomes" id="UP000245119">
    <property type="component" value="Linkage Group LG10"/>
</dbReference>
<dbReference type="SUPFAM" id="SSF117281">
    <property type="entry name" value="Kelch motif"/>
    <property type="match status" value="1"/>
</dbReference>
<dbReference type="PIRSF" id="PIRSF037037">
    <property type="entry name" value="Kelch-like_protein_gigaxonin"/>
    <property type="match status" value="1"/>
</dbReference>
<dbReference type="Gene3D" id="3.30.710.10">
    <property type="entry name" value="Potassium Channel Kv1.1, Chain A"/>
    <property type="match status" value="1"/>
</dbReference>
<dbReference type="PANTHER" id="PTHR24412:SF488">
    <property type="entry name" value="KELCH-LIKE PROTEIN 24"/>
    <property type="match status" value="1"/>
</dbReference>
<dbReference type="STRING" id="400727.A0A2T7NQF9"/>
<dbReference type="InterPro" id="IPR015915">
    <property type="entry name" value="Kelch-typ_b-propeller"/>
</dbReference>
<dbReference type="SMART" id="SM00875">
    <property type="entry name" value="BACK"/>
    <property type="match status" value="1"/>
</dbReference>
<keyword evidence="2" id="KW-0677">Repeat</keyword>
<organism evidence="4 5">
    <name type="scientific">Pomacea canaliculata</name>
    <name type="common">Golden apple snail</name>
    <dbReference type="NCBI Taxonomy" id="400727"/>
    <lineage>
        <taxon>Eukaryota</taxon>
        <taxon>Metazoa</taxon>
        <taxon>Spiralia</taxon>
        <taxon>Lophotrochozoa</taxon>
        <taxon>Mollusca</taxon>
        <taxon>Gastropoda</taxon>
        <taxon>Caenogastropoda</taxon>
        <taxon>Architaenioglossa</taxon>
        <taxon>Ampullarioidea</taxon>
        <taxon>Ampullariidae</taxon>
        <taxon>Pomacea</taxon>
    </lineage>
</organism>
<reference evidence="4 5" key="1">
    <citation type="submission" date="2018-04" db="EMBL/GenBank/DDBJ databases">
        <title>The genome of golden apple snail Pomacea canaliculata provides insight into stress tolerance and invasive adaptation.</title>
        <authorList>
            <person name="Liu C."/>
            <person name="Liu B."/>
            <person name="Ren Y."/>
            <person name="Zhang Y."/>
            <person name="Wang H."/>
            <person name="Li S."/>
            <person name="Jiang F."/>
            <person name="Yin L."/>
            <person name="Zhang G."/>
            <person name="Qian W."/>
            <person name="Fan W."/>
        </authorList>
    </citation>
    <scope>NUCLEOTIDE SEQUENCE [LARGE SCALE GENOMIC DNA]</scope>
    <source>
        <strain evidence="4">SZHN2017</strain>
        <tissue evidence="4">Muscle</tissue>
    </source>
</reference>
<gene>
    <name evidence="4" type="ORF">C0Q70_16678</name>
</gene>
<dbReference type="OrthoDB" id="19132at2759"/>
<proteinExistence type="predicted"/>
<dbReference type="Gene3D" id="2.120.10.80">
    <property type="entry name" value="Kelch-type beta propeller"/>
    <property type="match status" value="1"/>
</dbReference>
<evidence type="ECO:0000313" key="4">
    <source>
        <dbReference type="EMBL" id="PVD23409.1"/>
    </source>
</evidence>
<dbReference type="Gene3D" id="1.25.40.420">
    <property type="match status" value="1"/>
</dbReference>
<evidence type="ECO:0000259" key="3">
    <source>
        <dbReference type="SMART" id="SM00875"/>
    </source>
</evidence>
<dbReference type="Pfam" id="PF21536">
    <property type="entry name" value="BTB_KLHL33"/>
    <property type="match status" value="1"/>
</dbReference>
<dbReference type="PANTHER" id="PTHR24412">
    <property type="entry name" value="KELCH PROTEIN"/>
    <property type="match status" value="1"/>
</dbReference>
<dbReference type="InterPro" id="IPR017096">
    <property type="entry name" value="BTB-kelch_protein"/>
</dbReference>
<dbReference type="SUPFAM" id="SSF54695">
    <property type="entry name" value="POZ domain"/>
    <property type="match status" value="1"/>
</dbReference>
<dbReference type="InterPro" id="IPR011333">
    <property type="entry name" value="SKP1/BTB/POZ_sf"/>
</dbReference>
<keyword evidence="1" id="KW-0880">Kelch repeat</keyword>
<comment type="caution">
    <text evidence="4">The sequence shown here is derived from an EMBL/GenBank/DDBJ whole genome shotgun (WGS) entry which is preliminary data.</text>
</comment>
<dbReference type="AlphaFoldDB" id="A0A2T7NQF9"/>
<dbReference type="FunFam" id="1.25.40.420:FF:000001">
    <property type="entry name" value="Kelch-like family member 12"/>
    <property type="match status" value="1"/>
</dbReference>
<evidence type="ECO:0000256" key="2">
    <source>
        <dbReference type="ARBA" id="ARBA00022737"/>
    </source>
</evidence>
<protein>
    <recommendedName>
        <fullName evidence="3">BACK domain-containing protein</fullName>
    </recommendedName>
</protein>
<accession>A0A2T7NQF9</accession>